<evidence type="ECO:0000256" key="6">
    <source>
        <dbReference type="ARBA" id="ARBA00022763"/>
    </source>
</evidence>
<dbReference type="GO" id="GO:0005737">
    <property type="term" value="C:cytoplasm"/>
    <property type="evidence" value="ECO:0007669"/>
    <property type="project" value="UniProtKB-SubCell"/>
</dbReference>
<dbReference type="NCBIfam" id="TIGR00228">
    <property type="entry name" value="ruvC"/>
    <property type="match status" value="1"/>
</dbReference>
<proteinExistence type="inferred from homology"/>
<keyword evidence="5 13" id="KW-0255">Endonuclease</keyword>
<dbReference type="GO" id="GO:0008821">
    <property type="term" value="F:crossover junction DNA endonuclease activity"/>
    <property type="evidence" value="ECO:0007669"/>
    <property type="project" value="UniProtKB-UniRule"/>
</dbReference>
<protein>
    <recommendedName>
        <fullName evidence="13 14">Crossover junction endodeoxyribonuclease RuvC</fullName>
        <ecNumber evidence="13 14">3.1.21.10</ecNumber>
    </recommendedName>
    <alternativeName>
        <fullName evidence="13">Holliday junction nuclease RuvC</fullName>
    </alternativeName>
    <alternativeName>
        <fullName evidence="13">Holliday junction resolvase RuvC</fullName>
    </alternativeName>
</protein>
<dbReference type="InterPro" id="IPR012337">
    <property type="entry name" value="RNaseH-like_sf"/>
</dbReference>
<keyword evidence="9 13" id="KW-0238">DNA-binding</keyword>
<dbReference type="GO" id="GO:0006310">
    <property type="term" value="P:DNA recombination"/>
    <property type="evidence" value="ECO:0007669"/>
    <property type="project" value="UniProtKB-UniRule"/>
</dbReference>
<dbReference type="PRINTS" id="PR00696">
    <property type="entry name" value="RSOLVASERUVC"/>
</dbReference>
<evidence type="ECO:0000256" key="9">
    <source>
        <dbReference type="ARBA" id="ARBA00023125"/>
    </source>
</evidence>
<keyword evidence="4 13" id="KW-0479">Metal-binding</keyword>
<keyword evidence="3 13" id="KW-0540">Nuclease</keyword>
<dbReference type="CDD" id="cd16962">
    <property type="entry name" value="RuvC"/>
    <property type="match status" value="1"/>
</dbReference>
<keyword evidence="6 13" id="KW-0227">DNA damage</keyword>
<dbReference type="PANTHER" id="PTHR30194:SF3">
    <property type="entry name" value="CROSSOVER JUNCTION ENDODEOXYRIBONUCLEASE RUVC"/>
    <property type="match status" value="1"/>
</dbReference>
<evidence type="ECO:0000256" key="14">
    <source>
        <dbReference type="NCBIfam" id="TIGR00228"/>
    </source>
</evidence>
<evidence type="ECO:0000256" key="1">
    <source>
        <dbReference type="ARBA" id="ARBA00009518"/>
    </source>
</evidence>
<dbReference type="Pfam" id="PF02075">
    <property type="entry name" value="RuvC"/>
    <property type="match status" value="1"/>
</dbReference>
<evidence type="ECO:0000256" key="3">
    <source>
        <dbReference type="ARBA" id="ARBA00022722"/>
    </source>
</evidence>
<feature type="binding site" evidence="13">
    <location>
        <position position="143"/>
    </location>
    <ligand>
        <name>Mg(2+)</name>
        <dbReference type="ChEBI" id="CHEBI:18420"/>
        <label>1</label>
    </ligand>
</feature>
<dbReference type="GO" id="GO:0048476">
    <property type="term" value="C:Holliday junction resolvase complex"/>
    <property type="evidence" value="ECO:0007669"/>
    <property type="project" value="UniProtKB-UniRule"/>
</dbReference>
<evidence type="ECO:0000256" key="8">
    <source>
        <dbReference type="ARBA" id="ARBA00022842"/>
    </source>
</evidence>
<dbReference type="NCBIfam" id="NF000711">
    <property type="entry name" value="PRK00039.2-1"/>
    <property type="match status" value="1"/>
</dbReference>
<dbReference type="Gene3D" id="3.30.420.10">
    <property type="entry name" value="Ribonuclease H-like superfamily/Ribonuclease H"/>
    <property type="match status" value="1"/>
</dbReference>
<evidence type="ECO:0000313" key="16">
    <source>
        <dbReference type="Proteomes" id="UP000518887"/>
    </source>
</evidence>
<dbReference type="FunFam" id="3.30.420.10:FF:000002">
    <property type="entry name" value="Crossover junction endodeoxyribonuclease RuvC"/>
    <property type="match status" value="1"/>
</dbReference>
<comment type="subunit">
    <text evidence="13">Homodimer which binds Holliday junction (HJ) DNA. The HJ becomes 2-fold symmetrical on binding to RuvC with unstacked arms; it has a different conformation from HJ DNA in complex with RuvA. In the full resolvosome a probable DNA-RuvA(4)-RuvB(12)-RuvC(2) complex forms which resolves the HJ.</text>
</comment>
<dbReference type="Proteomes" id="UP000518887">
    <property type="component" value="Unassembled WGS sequence"/>
</dbReference>
<reference evidence="15 16" key="1">
    <citation type="submission" date="2020-08" db="EMBL/GenBank/DDBJ databases">
        <title>Genomic Encyclopedia of Type Strains, Phase IV (KMG-IV): sequencing the most valuable type-strain genomes for metagenomic binning, comparative biology and taxonomic classification.</title>
        <authorList>
            <person name="Goeker M."/>
        </authorList>
    </citation>
    <scope>NUCLEOTIDE SEQUENCE [LARGE SCALE GENOMIC DNA]</scope>
    <source>
        <strain evidence="15 16">DSM 103462</strain>
    </source>
</reference>
<keyword evidence="10 13" id="KW-0233">DNA recombination</keyword>
<evidence type="ECO:0000256" key="5">
    <source>
        <dbReference type="ARBA" id="ARBA00022759"/>
    </source>
</evidence>
<evidence type="ECO:0000256" key="2">
    <source>
        <dbReference type="ARBA" id="ARBA00022490"/>
    </source>
</evidence>
<evidence type="ECO:0000256" key="4">
    <source>
        <dbReference type="ARBA" id="ARBA00022723"/>
    </source>
</evidence>
<accession>A0A7W8G7R2</accession>
<dbReference type="HAMAP" id="MF_00034">
    <property type="entry name" value="RuvC"/>
    <property type="match status" value="1"/>
</dbReference>
<dbReference type="InterPro" id="IPR002176">
    <property type="entry name" value="X-over_junc_endoDNase_RuvC"/>
</dbReference>
<comment type="cofactor">
    <cofactor evidence="13">
        <name>Mg(2+)</name>
        <dbReference type="ChEBI" id="CHEBI:18420"/>
    </cofactor>
    <text evidence="13">Binds 2 Mg(2+) ion per subunit.</text>
</comment>
<dbReference type="GO" id="GO:0006281">
    <property type="term" value="P:DNA repair"/>
    <property type="evidence" value="ECO:0007669"/>
    <property type="project" value="UniProtKB-UniRule"/>
</dbReference>
<comment type="similarity">
    <text evidence="1 13">Belongs to the RuvC family.</text>
</comment>
<feature type="active site" evidence="13">
    <location>
        <position position="10"/>
    </location>
</feature>
<gene>
    <name evidence="13" type="primary">ruvC</name>
    <name evidence="15" type="ORF">HNP76_000758</name>
</gene>
<evidence type="ECO:0000256" key="12">
    <source>
        <dbReference type="ARBA" id="ARBA00029354"/>
    </source>
</evidence>
<evidence type="ECO:0000256" key="10">
    <source>
        <dbReference type="ARBA" id="ARBA00023172"/>
    </source>
</evidence>
<organism evidence="15 16">
    <name type="scientific">Treponema ruminis</name>
    <dbReference type="NCBI Taxonomy" id="744515"/>
    <lineage>
        <taxon>Bacteria</taxon>
        <taxon>Pseudomonadati</taxon>
        <taxon>Spirochaetota</taxon>
        <taxon>Spirochaetia</taxon>
        <taxon>Spirochaetales</taxon>
        <taxon>Treponemataceae</taxon>
        <taxon>Treponema</taxon>
    </lineage>
</organism>
<keyword evidence="7 13" id="KW-0378">Hydrolase</keyword>
<comment type="catalytic activity">
    <reaction evidence="12 13">
        <text>Endonucleolytic cleavage at a junction such as a reciprocal single-stranded crossover between two homologous DNA duplexes (Holliday junction).</text>
        <dbReference type="EC" id="3.1.21.10"/>
    </reaction>
</comment>
<name>A0A7W8G7R2_9SPIR</name>
<keyword evidence="8 13" id="KW-0460">Magnesium</keyword>
<comment type="caution">
    <text evidence="15">The sequence shown here is derived from an EMBL/GenBank/DDBJ whole genome shotgun (WGS) entry which is preliminary data.</text>
</comment>
<keyword evidence="11 13" id="KW-0234">DNA repair</keyword>
<comment type="function">
    <text evidence="13">The RuvA-RuvB-RuvC complex processes Holliday junction (HJ) DNA during genetic recombination and DNA repair. Endonuclease that resolves HJ intermediates. Cleaves cruciform DNA by making single-stranded nicks across the HJ at symmetrical positions within the homologous arms, yielding a 5'-phosphate and a 3'-hydroxyl group; requires a central core of homology in the junction. The consensus cleavage sequence is 5'-(A/T)TT(C/G)-3'. Cleavage occurs on the 3'-side of the TT dinucleotide at the point of strand exchange. HJ branch migration catalyzed by RuvA-RuvB allows RuvC to scan DNA until it finds its consensus sequence, where it cleaves and resolves the cruciform DNA.</text>
</comment>
<feature type="binding site" evidence="13">
    <location>
        <position position="10"/>
    </location>
    <ligand>
        <name>Mg(2+)</name>
        <dbReference type="ChEBI" id="CHEBI:18420"/>
        <label>1</label>
    </ligand>
</feature>
<dbReference type="EMBL" id="JACHFQ010000002">
    <property type="protein sequence ID" value="MBB5225414.1"/>
    <property type="molecule type" value="Genomic_DNA"/>
</dbReference>
<dbReference type="PANTHER" id="PTHR30194">
    <property type="entry name" value="CROSSOVER JUNCTION ENDODEOXYRIBONUCLEASE RUVC"/>
    <property type="match status" value="1"/>
</dbReference>
<keyword evidence="16" id="KW-1185">Reference proteome</keyword>
<evidence type="ECO:0000256" key="13">
    <source>
        <dbReference type="HAMAP-Rule" id="MF_00034"/>
    </source>
</evidence>
<feature type="binding site" evidence="13">
    <location>
        <position position="70"/>
    </location>
    <ligand>
        <name>Mg(2+)</name>
        <dbReference type="ChEBI" id="CHEBI:18420"/>
        <label>2</label>
    </ligand>
</feature>
<evidence type="ECO:0000256" key="7">
    <source>
        <dbReference type="ARBA" id="ARBA00022801"/>
    </source>
</evidence>
<feature type="active site" evidence="13">
    <location>
        <position position="70"/>
    </location>
</feature>
<dbReference type="AlphaFoldDB" id="A0A7W8G7R2"/>
<keyword evidence="2 13" id="KW-0963">Cytoplasm</keyword>
<feature type="active site" evidence="13">
    <location>
        <position position="143"/>
    </location>
</feature>
<comment type="subcellular location">
    <subcellularLocation>
        <location evidence="13">Cytoplasm</location>
    </subcellularLocation>
</comment>
<evidence type="ECO:0000256" key="11">
    <source>
        <dbReference type="ARBA" id="ARBA00023204"/>
    </source>
</evidence>
<dbReference type="EC" id="3.1.21.10" evidence="13 14"/>
<dbReference type="GO" id="GO:0000287">
    <property type="term" value="F:magnesium ion binding"/>
    <property type="evidence" value="ECO:0007669"/>
    <property type="project" value="UniProtKB-UniRule"/>
</dbReference>
<evidence type="ECO:0000313" key="15">
    <source>
        <dbReference type="EMBL" id="MBB5225414.1"/>
    </source>
</evidence>
<dbReference type="GO" id="GO:0003677">
    <property type="term" value="F:DNA binding"/>
    <property type="evidence" value="ECO:0007669"/>
    <property type="project" value="UniProtKB-KW"/>
</dbReference>
<dbReference type="InterPro" id="IPR036397">
    <property type="entry name" value="RNaseH_sf"/>
</dbReference>
<dbReference type="RefSeq" id="WP_184657669.1">
    <property type="nucleotide sequence ID" value="NZ_CP031518.1"/>
</dbReference>
<sequence length="165" mass="18201">MQKRRVIGIDPGLAHTGFGVIDAIGNNIRLVSYGVIETPSNEEHGTRLLEIYNRLVAVLMEFKPEQAAMEELYFARNVSSAMSVSEAKGVVTMCLAQQALPLSMYRPNQIKYSVTGTKTADKKTVEQYVKILLNLETEPKPDHAADALAAAITHVFSTSQMNYLV</sequence>
<dbReference type="SUPFAM" id="SSF53098">
    <property type="entry name" value="Ribonuclease H-like"/>
    <property type="match status" value="1"/>
</dbReference>